<dbReference type="EMBL" id="BPLR01011162">
    <property type="protein sequence ID" value="GIY44566.1"/>
    <property type="molecule type" value="Genomic_DNA"/>
</dbReference>
<name>A0AAV4THJ3_CAEEX</name>
<evidence type="ECO:0000313" key="1">
    <source>
        <dbReference type="EMBL" id="GIY44566.1"/>
    </source>
</evidence>
<evidence type="ECO:0000313" key="2">
    <source>
        <dbReference type="Proteomes" id="UP001054945"/>
    </source>
</evidence>
<dbReference type="AlphaFoldDB" id="A0AAV4THJ3"/>
<reference evidence="1 2" key="1">
    <citation type="submission" date="2021-06" db="EMBL/GenBank/DDBJ databases">
        <title>Caerostris extrusa draft genome.</title>
        <authorList>
            <person name="Kono N."/>
            <person name="Arakawa K."/>
        </authorList>
    </citation>
    <scope>NUCLEOTIDE SEQUENCE [LARGE SCALE GENOMIC DNA]</scope>
</reference>
<protein>
    <submittedName>
        <fullName evidence="1">Uncharacterized protein</fullName>
    </submittedName>
</protein>
<dbReference type="Proteomes" id="UP001054945">
    <property type="component" value="Unassembled WGS sequence"/>
</dbReference>
<sequence length="106" mass="12435">MPAYPCDEWNVQNRVCWLNRNVGNTVTFVLTMPPAQAGYGKIRVEWKQEFRTSDPEVFKNYTIDQVSASLLRYSNFRESQSLLQYNPFASHNYYCDTITFGNHNHC</sequence>
<gene>
    <name evidence="1" type="ORF">CEXT_776041</name>
</gene>
<comment type="caution">
    <text evidence="1">The sequence shown here is derived from an EMBL/GenBank/DDBJ whole genome shotgun (WGS) entry which is preliminary data.</text>
</comment>
<keyword evidence="2" id="KW-1185">Reference proteome</keyword>
<organism evidence="1 2">
    <name type="scientific">Caerostris extrusa</name>
    <name type="common">Bark spider</name>
    <name type="synonym">Caerostris bankana</name>
    <dbReference type="NCBI Taxonomy" id="172846"/>
    <lineage>
        <taxon>Eukaryota</taxon>
        <taxon>Metazoa</taxon>
        <taxon>Ecdysozoa</taxon>
        <taxon>Arthropoda</taxon>
        <taxon>Chelicerata</taxon>
        <taxon>Arachnida</taxon>
        <taxon>Araneae</taxon>
        <taxon>Araneomorphae</taxon>
        <taxon>Entelegynae</taxon>
        <taxon>Araneoidea</taxon>
        <taxon>Araneidae</taxon>
        <taxon>Caerostris</taxon>
    </lineage>
</organism>
<accession>A0AAV4THJ3</accession>
<proteinExistence type="predicted"/>